<name>A0A953JA99_9BACT</name>
<evidence type="ECO:0000313" key="5">
    <source>
        <dbReference type="Proteomes" id="UP000705867"/>
    </source>
</evidence>
<proteinExistence type="predicted"/>
<dbReference type="Pfam" id="PF01464">
    <property type="entry name" value="SLT"/>
    <property type="match status" value="1"/>
</dbReference>
<feature type="compositionally biased region" description="Polar residues" evidence="1">
    <location>
        <begin position="148"/>
        <end position="158"/>
    </location>
</feature>
<comment type="caution">
    <text evidence="4">The sequence shown here is derived from an EMBL/GenBank/DDBJ whole genome shotgun (WGS) entry which is preliminary data.</text>
</comment>
<feature type="domain" description="Transglycosylase SLT" evidence="3">
    <location>
        <begin position="20"/>
        <end position="114"/>
    </location>
</feature>
<reference evidence="4" key="1">
    <citation type="journal article" date="2021" name="bioRxiv">
        <title>Unraveling nitrogen, sulfur and carbon metabolic pathways and microbial community transcriptional responses to substrate deprivation and toxicity stresses in a bioreactor mimicking anoxic brackish coastal sediment conditions.</title>
        <authorList>
            <person name="Martins P.D."/>
            <person name="Echeveste M.J."/>
            <person name="Arshad A."/>
            <person name="Kurth J."/>
            <person name="Ouboter H."/>
            <person name="Jetten M.S.M."/>
            <person name="Welte C.U."/>
        </authorList>
    </citation>
    <scope>NUCLEOTIDE SEQUENCE</scope>
    <source>
        <strain evidence="4">MAG_39</strain>
    </source>
</reference>
<gene>
    <name evidence="4" type="ORF">K8I29_07030</name>
</gene>
<dbReference type="InterPro" id="IPR023346">
    <property type="entry name" value="Lysozyme-like_dom_sf"/>
</dbReference>
<organism evidence="4 5">
    <name type="scientific">Candidatus Nitrobium versatile</name>
    <dbReference type="NCBI Taxonomy" id="2884831"/>
    <lineage>
        <taxon>Bacteria</taxon>
        <taxon>Pseudomonadati</taxon>
        <taxon>Nitrospirota</taxon>
        <taxon>Nitrospiria</taxon>
        <taxon>Nitrospirales</taxon>
        <taxon>Nitrospiraceae</taxon>
        <taxon>Candidatus Nitrobium</taxon>
    </lineage>
</organism>
<dbReference type="Proteomes" id="UP000705867">
    <property type="component" value="Unassembled WGS sequence"/>
</dbReference>
<keyword evidence="2" id="KW-0732">Signal</keyword>
<accession>A0A953JA99</accession>
<protein>
    <submittedName>
        <fullName evidence="4">Lytic transglycosylase domain-containing protein</fullName>
    </submittedName>
</protein>
<dbReference type="CDD" id="cd13400">
    <property type="entry name" value="LT_IagB-like"/>
    <property type="match status" value="1"/>
</dbReference>
<evidence type="ECO:0000256" key="2">
    <source>
        <dbReference type="SAM" id="SignalP"/>
    </source>
</evidence>
<feature type="chain" id="PRO_5036956426" evidence="2">
    <location>
        <begin position="21"/>
        <end position="179"/>
    </location>
</feature>
<dbReference type="InterPro" id="IPR008258">
    <property type="entry name" value="Transglycosylase_SLT_dom_1"/>
</dbReference>
<evidence type="ECO:0000259" key="3">
    <source>
        <dbReference type="Pfam" id="PF01464"/>
    </source>
</evidence>
<evidence type="ECO:0000313" key="4">
    <source>
        <dbReference type="EMBL" id="MBZ0155954.1"/>
    </source>
</evidence>
<evidence type="ECO:0000256" key="1">
    <source>
        <dbReference type="SAM" id="MobiDB-lite"/>
    </source>
</evidence>
<sequence>MSLLALGAFLLLPSALSAFCFDDAGREQGISPLLLESIAKIESGLNPKATNKNKNGSTDIGLMQINSFWIAPLGLDSARLISDPCYNTRTGARILRQCIDSHGYSWEAVGCYNARSKDKRVGYSWKIYSALKNSRAPEAAVTPPADTPGTQSPSSLSFSVRDRDDGMSFFSYGPGRGAQ</sequence>
<dbReference type="Gene3D" id="1.10.530.10">
    <property type="match status" value="1"/>
</dbReference>
<dbReference type="EMBL" id="JAIOIV010000058">
    <property type="protein sequence ID" value="MBZ0155954.1"/>
    <property type="molecule type" value="Genomic_DNA"/>
</dbReference>
<feature type="region of interest" description="Disordered" evidence="1">
    <location>
        <begin position="137"/>
        <end position="179"/>
    </location>
</feature>
<feature type="signal peptide" evidence="2">
    <location>
        <begin position="1"/>
        <end position="20"/>
    </location>
</feature>
<dbReference type="AlphaFoldDB" id="A0A953JA99"/>
<dbReference type="SUPFAM" id="SSF53955">
    <property type="entry name" value="Lysozyme-like"/>
    <property type="match status" value="1"/>
</dbReference>
<reference evidence="4" key="2">
    <citation type="submission" date="2021-08" db="EMBL/GenBank/DDBJ databases">
        <authorList>
            <person name="Dalcin Martins P."/>
        </authorList>
    </citation>
    <scope>NUCLEOTIDE SEQUENCE</scope>
    <source>
        <strain evidence="4">MAG_39</strain>
    </source>
</reference>